<accession>A0ABS6F110</accession>
<dbReference type="Pfam" id="PF14213">
    <property type="entry name" value="DUF4325"/>
    <property type="match status" value="1"/>
</dbReference>
<dbReference type="InterPro" id="IPR025474">
    <property type="entry name" value="DUF4325"/>
</dbReference>
<protein>
    <submittedName>
        <fullName evidence="2">STAS-like domain-containing protein</fullName>
    </submittedName>
</protein>
<keyword evidence="3" id="KW-1185">Reference proteome</keyword>
<comment type="caution">
    <text evidence="2">The sequence shown here is derived from an EMBL/GenBank/DDBJ whole genome shotgun (WGS) entry which is preliminary data.</text>
</comment>
<name>A0ABS6F110_9CLOT</name>
<dbReference type="EMBL" id="JAHLQL010000003">
    <property type="protein sequence ID" value="MBU5592189.1"/>
    <property type="molecule type" value="Genomic_DNA"/>
</dbReference>
<gene>
    <name evidence="2" type="ORF">KQI89_10490</name>
</gene>
<evidence type="ECO:0000259" key="1">
    <source>
        <dbReference type="Pfam" id="PF14213"/>
    </source>
</evidence>
<evidence type="ECO:0000313" key="3">
    <source>
        <dbReference type="Proteomes" id="UP000736583"/>
    </source>
</evidence>
<reference evidence="2 3" key="1">
    <citation type="submission" date="2021-06" db="EMBL/GenBank/DDBJ databases">
        <authorList>
            <person name="Sun Q."/>
            <person name="Li D."/>
        </authorList>
    </citation>
    <scope>NUCLEOTIDE SEQUENCE [LARGE SCALE GENOMIC DNA]</scope>
    <source>
        <strain evidence="2 3">MSJ-4</strain>
    </source>
</reference>
<proteinExistence type="predicted"/>
<dbReference type="Proteomes" id="UP000736583">
    <property type="component" value="Unassembled WGS sequence"/>
</dbReference>
<feature type="domain" description="DUF4325" evidence="1">
    <location>
        <begin position="17"/>
        <end position="76"/>
    </location>
</feature>
<evidence type="ECO:0000313" key="2">
    <source>
        <dbReference type="EMBL" id="MBU5592189.1"/>
    </source>
</evidence>
<organism evidence="2 3">
    <name type="scientific">Clostridium simiarum</name>
    <dbReference type="NCBI Taxonomy" id="2841506"/>
    <lineage>
        <taxon>Bacteria</taxon>
        <taxon>Bacillati</taxon>
        <taxon>Bacillota</taxon>
        <taxon>Clostridia</taxon>
        <taxon>Eubacteriales</taxon>
        <taxon>Clostridiaceae</taxon>
        <taxon>Clostridium</taxon>
    </lineage>
</organism>
<dbReference type="RefSeq" id="WP_032123516.1">
    <property type="nucleotide sequence ID" value="NZ_JAHLQL010000003.1"/>
</dbReference>
<sequence length="88" mass="9953">MNIKVKDIIGTNFENEDAIVLREYIKQHIGAPIMLDFSDIDKVSTSFLCCLFTDLINSEGRDYIAANVDVKNLSNTRDLRRVLLGTAF</sequence>